<evidence type="ECO:0000313" key="3">
    <source>
        <dbReference type="Proteomes" id="UP000317909"/>
    </source>
</evidence>
<dbReference type="KEGG" id="llh:I41_38410"/>
<feature type="region of interest" description="Disordered" evidence="1">
    <location>
        <begin position="1"/>
        <end position="37"/>
    </location>
</feature>
<reference evidence="2 3" key="1">
    <citation type="submission" date="2019-02" db="EMBL/GenBank/DDBJ databases">
        <title>Deep-cultivation of Planctomycetes and their phenomic and genomic characterization uncovers novel biology.</title>
        <authorList>
            <person name="Wiegand S."/>
            <person name="Jogler M."/>
            <person name="Boedeker C."/>
            <person name="Pinto D."/>
            <person name="Vollmers J."/>
            <person name="Rivas-Marin E."/>
            <person name="Kohn T."/>
            <person name="Peeters S.H."/>
            <person name="Heuer A."/>
            <person name="Rast P."/>
            <person name="Oberbeckmann S."/>
            <person name="Bunk B."/>
            <person name="Jeske O."/>
            <person name="Meyerdierks A."/>
            <person name="Storesund J.E."/>
            <person name="Kallscheuer N."/>
            <person name="Luecker S."/>
            <person name="Lage O.M."/>
            <person name="Pohl T."/>
            <person name="Merkel B.J."/>
            <person name="Hornburger P."/>
            <person name="Mueller R.-W."/>
            <person name="Bruemmer F."/>
            <person name="Labrenz M."/>
            <person name="Spormann A.M."/>
            <person name="Op den Camp H."/>
            <person name="Overmann J."/>
            <person name="Amann R."/>
            <person name="Jetten M.S.M."/>
            <person name="Mascher T."/>
            <person name="Medema M.H."/>
            <person name="Devos D.P."/>
            <person name="Kaster A.-K."/>
            <person name="Ovreas L."/>
            <person name="Rohde M."/>
            <person name="Galperin M.Y."/>
            <person name="Jogler C."/>
        </authorList>
    </citation>
    <scope>NUCLEOTIDE SEQUENCE [LARGE SCALE GENOMIC DNA]</scope>
    <source>
        <strain evidence="2 3">I41</strain>
    </source>
</reference>
<accession>A0A517U1Y8</accession>
<gene>
    <name evidence="2" type="ORF">I41_38410</name>
</gene>
<organism evidence="2 3">
    <name type="scientific">Lacipirellula limnantheis</name>
    <dbReference type="NCBI Taxonomy" id="2528024"/>
    <lineage>
        <taxon>Bacteria</taxon>
        <taxon>Pseudomonadati</taxon>
        <taxon>Planctomycetota</taxon>
        <taxon>Planctomycetia</taxon>
        <taxon>Pirellulales</taxon>
        <taxon>Lacipirellulaceae</taxon>
        <taxon>Lacipirellula</taxon>
    </lineage>
</organism>
<dbReference type="AlphaFoldDB" id="A0A517U1Y8"/>
<sequence>MSQTTGLHAAANFSRKTIAMSQAPATPPGANASRLPTDDELREVAASLRGMRFGSVTIVVQDGVIIQIDKTEKRRLRNRREASENAQT</sequence>
<dbReference type="EMBL" id="CP036339">
    <property type="protein sequence ID" value="QDT74644.1"/>
    <property type="molecule type" value="Genomic_DNA"/>
</dbReference>
<keyword evidence="3" id="KW-1185">Reference proteome</keyword>
<evidence type="ECO:0000313" key="2">
    <source>
        <dbReference type="EMBL" id="QDT74644.1"/>
    </source>
</evidence>
<proteinExistence type="predicted"/>
<dbReference type="InterPro" id="IPR018743">
    <property type="entry name" value="DUF2292"/>
</dbReference>
<dbReference type="Proteomes" id="UP000317909">
    <property type="component" value="Chromosome"/>
</dbReference>
<name>A0A517U1Y8_9BACT</name>
<protein>
    <recommendedName>
        <fullName evidence="4">DUF2292 domain-containing protein</fullName>
    </recommendedName>
</protein>
<dbReference type="Pfam" id="PF10055">
    <property type="entry name" value="DUF2292"/>
    <property type="match status" value="1"/>
</dbReference>
<evidence type="ECO:0000256" key="1">
    <source>
        <dbReference type="SAM" id="MobiDB-lite"/>
    </source>
</evidence>
<evidence type="ECO:0008006" key="4">
    <source>
        <dbReference type="Google" id="ProtNLM"/>
    </source>
</evidence>